<name>A0A7S4BZU8_CHRCT</name>
<protein>
    <submittedName>
        <fullName evidence="7">Uncharacterized protein</fullName>
    </submittedName>
</protein>
<accession>A0A7S4BZU8</accession>
<gene>
    <name evidence="7" type="ORF">PCAR00345_LOCUS35241</name>
</gene>
<evidence type="ECO:0000256" key="5">
    <source>
        <dbReference type="ARBA" id="ARBA00023136"/>
    </source>
</evidence>
<evidence type="ECO:0000256" key="2">
    <source>
        <dbReference type="ARBA" id="ARBA00006824"/>
    </source>
</evidence>
<keyword evidence="5" id="KW-0472">Membrane</keyword>
<dbReference type="InterPro" id="IPR007248">
    <property type="entry name" value="Mpv17_PMP22"/>
</dbReference>
<comment type="subcellular location">
    <subcellularLocation>
        <location evidence="1">Membrane</location>
        <topology evidence="1">Multi-pass membrane protein</topology>
    </subcellularLocation>
</comment>
<dbReference type="EMBL" id="HBIZ01055037">
    <property type="protein sequence ID" value="CAE0782539.1"/>
    <property type="molecule type" value="Transcribed_RNA"/>
</dbReference>
<organism evidence="7">
    <name type="scientific">Chrysotila carterae</name>
    <name type="common">Marine alga</name>
    <name type="synonym">Syracosphaera carterae</name>
    <dbReference type="NCBI Taxonomy" id="13221"/>
    <lineage>
        <taxon>Eukaryota</taxon>
        <taxon>Haptista</taxon>
        <taxon>Haptophyta</taxon>
        <taxon>Prymnesiophyceae</taxon>
        <taxon>Isochrysidales</taxon>
        <taxon>Isochrysidaceae</taxon>
        <taxon>Chrysotila</taxon>
    </lineage>
</organism>
<comment type="similarity">
    <text evidence="2">Belongs to the peroxisomal membrane protein PXMP2/4 family.</text>
</comment>
<dbReference type="GO" id="GO:0005737">
    <property type="term" value="C:cytoplasm"/>
    <property type="evidence" value="ECO:0007669"/>
    <property type="project" value="TreeGrafter"/>
</dbReference>
<evidence type="ECO:0000256" key="3">
    <source>
        <dbReference type="ARBA" id="ARBA00022692"/>
    </source>
</evidence>
<reference evidence="7" key="1">
    <citation type="submission" date="2021-01" db="EMBL/GenBank/DDBJ databases">
        <authorList>
            <person name="Corre E."/>
            <person name="Pelletier E."/>
            <person name="Niang G."/>
            <person name="Scheremetjew M."/>
            <person name="Finn R."/>
            <person name="Kale V."/>
            <person name="Holt S."/>
            <person name="Cochrane G."/>
            <person name="Meng A."/>
            <person name="Brown T."/>
            <person name="Cohen L."/>
        </authorList>
    </citation>
    <scope>NUCLEOTIDE SEQUENCE</scope>
    <source>
        <strain evidence="7">CCMP645</strain>
    </source>
</reference>
<dbReference type="PANTHER" id="PTHR11266">
    <property type="entry name" value="PEROXISOMAL MEMBRANE PROTEIN 2, PXMP2 MPV17"/>
    <property type="match status" value="1"/>
</dbReference>
<sequence>MICVALGLVYASGTMPLMVLSNSAFGAYQVGITQQVSYPWQTATSASLSGVSSSQQLFGKANSMNQLQSRRLQVASRARQPVAVFDLLSHGLGTLASSSSLEIPEIVQALSMRAASSANMASSMYIDALHTNYFATTATQAFLLVAAGDYLAQRIESGRSASRTVDTLPEISLRCSQAEGGPESALDMQLSERVSAETGVGGSKKIASTFWDPLRTLRMGCLGMVIGGFGTATWLRFLEDMLPASGSYDYSAFGNLPAWFYAPLLRTFAETDVDLLTVSDSYLVVVKAILDACIWAPIANGLYLVLTPLSEGKSVKEAKTALEESFFDVMKTEVSTFLPYNLVSFSLVPPLVRPFTTGFISMCFAVYISWITHRDGSGGAGHSGPSDFNGAPEPVPGETVRDMVRGQAAYAGRPSPATMLLSSNDDEVDQQWTVTAQSRAEDMYANATR</sequence>
<dbReference type="GO" id="GO:0016020">
    <property type="term" value="C:membrane"/>
    <property type="evidence" value="ECO:0007669"/>
    <property type="project" value="UniProtKB-SubCell"/>
</dbReference>
<keyword evidence="4" id="KW-1133">Transmembrane helix</keyword>
<evidence type="ECO:0000256" key="1">
    <source>
        <dbReference type="ARBA" id="ARBA00004141"/>
    </source>
</evidence>
<evidence type="ECO:0000256" key="6">
    <source>
        <dbReference type="SAM" id="MobiDB-lite"/>
    </source>
</evidence>
<dbReference type="Pfam" id="PF04117">
    <property type="entry name" value="Mpv17_PMP22"/>
    <property type="match status" value="1"/>
</dbReference>
<dbReference type="AlphaFoldDB" id="A0A7S4BZU8"/>
<feature type="region of interest" description="Disordered" evidence="6">
    <location>
        <begin position="379"/>
        <end position="398"/>
    </location>
</feature>
<evidence type="ECO:0000313" key="7">
    <source>
        <dbReference type="EMBL" id="CAE0782539.1"/>
    </source>
</evidence>
<evidence type="ECO:0000256" key="4">
    <source>
        <dbReference type="ARBA" id="ARBA00022989"/>
    </source>
</evidence>
<keyword evidence="3" id="KW-0812">Transmembrane</keyword>
<proteinExistence type="inferred from homology"/>